<evidence type="ECO:0000313" key="2">
    <source>
        <dbReference type="Proteomes" id="UP000807115"/>
    </source>
</evidence>
<dbReference type="AlphaFoldDB" id="A0A921U7T0"/>
<gene>
    <name evidence="1" type="ORF">BDA96_08G103700</name>
</gene>
<evidence type="ECO:0000313" key="1">
    <source>
        <dbReference type="EMBL" id="KAG0520780.1"/>
    </source>
</evidence>
<organism evidence="1 2">
    <name type="scientific">Sorghum bicolor</name>
    <name type="common">Sorghum</name>
    <name type="synonym">Sorghum vulgare</name>
    <dbReference type="NCBI Taxonomy" id="4558"/>
    <lineage>
        <taxon>Eukaryota</taxon>
        <taxon>Viridiplantae</taxon>
        <taxon>Streptophyta</taxon>
        <taxon>Embryophyta</taxon>
        <taxon>Tracheophyta</taxon>
        <taxon>Spermatophyta</taxon>
        <taxon>Magnoliopsida</taxon>
        <taxon>Liliopsida</taxon>
        <taxon>Poales</taxon>
        <taxon>Poaceae</taxon>
        <taxon>PACMAD clade</taxon>
        <taxon>Panicoideae</taxon>
        <taxon>Andropogonodae</taxon>
        <taxon>Andropogoneae</taxon>
        <taxon>Sorghinae</taxon>
        <taxon>Sorghum</taxon>
    </lineage>
</organism>
<sequence>MMFENTPCVYLSSLLKERFRLARSLERWFPSTMVQWGFNKLLNDISTDLVNLFPCKSIWARFDRLPMDS</sequence>
<proteinExistence type="predicted"/>
<accession>A0A921U7T0</accession>
<protein>
    <submittedName>
        <fullName evidence="1">Uncharacterized protein</fullName>
    </submittedName>
</protein>
<dbReference type="EMBL" id="CM027687">
    <property type="protein sequence ID" value="KAG0520780.1"/>
    <property type="molecule type" value="Genomic_DNA"/>
</dbReference>
<reference evidence="1" key="1">
    <citation type="journal article" date="2019" name="BMC Genomics">
        <title>A new reference genome for Sorghum bicolor reveals high levels of sequence similarity between sweet and grain genotypes: implications for the genetics of sugar metabolism.</title>
        <authorList>
            <person name="Cooper E.A."/>
            <person name="Brenton Z.W."/>
            <person name="Flinn B.S."/>
            <person name="Jenkins J."/>
            <person name="Shu S."/>
            <person name="Flowers D."/>
            <person name="Luo F."/>
            <person name="Wang Y."/>
            <person name="Xia P."/>
            <person name="Barry K."/>
            <person name="Daum C."/>
            <person name="Lipzen A."/>
            <person name="Yoshinaga Y."/>
            <person name="Schmutz J."/>
            <person name="Saski C."/>
            <person name="Vermerris W."/>
            <person name="Kresovich S."/>
        </authorList>
    </citation>
    <scope>NUCLEOTIDE SEQUENCE</scope>
</reference>
<reference evidence="1" key="2">
    <citation type="submission" date="2020-10" db="EMBL/GenBank/DDBJ databases">
        <authorList>
            <person name="Cooper E.A."/>
            <person name="Brenton Z.W."/>
            <person name="Flinn B.S."/>
            <person name="Jenkins J."/>
            <person name="Shu S."/>
            <person name="Flowers D."/>
            <person name="Luo F."/>
            <person name="Wang Y."/>
            <person name="Xia P."/>
            <person name="Barry K."/>
            <person name="Daum C."/>
            <person name="Lipzen A."/>
            <person name="Yoshinaga Y."/>
            <person name="Schmutz J."/>
            <person name="Saski C."/>
            <person name="Vermerris W."/>
            <person name="Kresovich S."/>
        </authorList>
    </citation>
    <scope>NUCLEOTIDE SEQUENCE</scope>
</reference>
<comment type="caution">
    <text evidence="1">The sequence shown here is derived from an EMBL/GenBank/DDBJ whole genome shotgun (WGS) entry which is preliminary data.</text>
</comment>
<name>A0A921U7T0_SORBI</name>
<dbReference type="Proteomes" id="UP000807115">
    <property type="component" value="Chromosome 8"/>
</dbReference>